<sequence>MLGKALLQETTLWSSTVGQIGERVSGVWGLGGVAALSVSFGLHLYQKIEAYKRNLTEELDKLQSELEKIRKQCKLRQENFEIKVTKRMEHLKK</sequence>
<dbReference type="EMBL" id="LSMT01000653">
    <property type="protein sequence ID" value="PFX15396.1"/>
    <property type="molecule type" value="Genomic_DNA"/>
</dbReference>
<evidence type="ECO:0000256" key="1">
    <source>
        <dbReference type="SAM" id="Coils"/>
    </source>
</evidence>
<keyword evidence="2" id="KW-0812">Transmembrane</keyword>
<accession>A0A2B4RE25</accession>
<gene>
    <name evidence="3" type="ORF">AWC38_SpisGene20384</name>
</gene>
<evidence type="ECO:0000313" key="3">
    <source>
        <dbReference type="EMBL" id="PFX15396.1"/>
    </source>
</evidence>
<evidence type="ECO:0000256" key="2">
    <source>
        <dbReference type="SAM" id="Phobius"/>
    </source>
</evidence>
<dbReference type="Proteomes" id="UP000225706">
    <property type="component" value="Unassembled WGS sequence"/>
</dbReference>
<proteinExistence type="predicted"/>
<evidence type="ECO:0000313" key="4">
    <source>
        <dbReference type="Proteomes" id="UP000225706"/>
    </source>
</evidence>
<feature type="transmembrane region" description="Helical" evidence="2">
    <location>
        <begin position="26"/>
        <end position="45"/>
    </location>
</feature>
<dbReference type="AlphaFoldDB" id="A0A2B4RE25"/>
<keyword evidence="1" id="KW-0175">Coiled coil</keyword>
<feature type="coiled-coil region" evidence="1">
    <location>
        <begin position="45"/>
        <end position="79"/>
    </location>
</feature>
<keyword evidence="2" id="KW-1133">Transmembrane helix</keyword>
<protein>
    <submittedName>
        <fullName evidence="3">Uncharacterized protein</fullName>
    </submittedName>
</protein>
<organism evidence="3 4">
    <name type="scientific">Stylophora pistillata</name>
    <name type="common">Smooth cauliflower coral</name>
    <dbReference type="NCBI Taxonomy" id="50429"/>
    <lineage>
        <taxon>Eukaryota</taxon>
        <taxon>Metazoa</taxon>
        <taxon>Cnidaria</taxon>
        <taxon>Anthozoa</taxon>
        <taxon>Hexacorallia</taxon>
        <taxon>Scleractinia</taxon>
        <taxon>Astrocoeniina</taxon>
        <taxon>Pocilloporidae</taxon>
        <taxon>Stylophora</taxon>
    </lineage>
</organism>
<keyword evidence="2" id="KW-0472">Membrane</keyword>
<keyword evidence="4" id="KW-1185">Reference proteome</keyword>
<comment type="caution">
    <text evidence="3">The sequence shown here is derived from an EMBL/GenBank/DDBJ whole genome shotgun (WGS) entry which is preliminary data.</text>
</comment>
<reference evidence="4" key="1">
    <citation type="journal article" date="2017" name="bioRxiv">
        <title>Comparative analysis of the genomes of Stylophora pistillata and Acropora digitifera provides evidence for extensive differences between species of corals.</title>
        <authorList>
            <person name="Voolstra C.R."/>
            <person name="Li Y."/>
            <person name="Liew Y.J."/>
            <person name="Baumgarten S."/>
            <person name="Zoccola D."/>
            <person name="Flot J.-F."/>
            <person name="Tambutte S."/>
            <person name="Allemand D."/>
            <person name="Aranda M."/>
        </authorList>
    </citation>
    <scope>NUCLEOTIDE SEQUENCE [LARGE SCALE GENOMIC DNA]</scope>
</reference>
<name>A0A2B4RE25_STYPI</name>